<name>A0A918WFC9_9BACT</name>
<evidence type="ECO:0000313" key="1">
    <source>
        <dbReference type="EMBL" id="GHC41749.1"/>
    </source>
</evidence>
<reference evidence="1" key="2">
    <citation type="submission" date="2020-09" db="EMBL/GenBank/DDBJ databases">
        <authorList>
            <person name="Sun Q."/>
            <person name="Kim S."/>
        </authorList>
    </citation>
    <scope>NUCLEOTIDE SEQUENCE</scope>
    <source>
        <strain evidence="1">KCTC 12988</strain>
    </source>
</reference>
<accession>A0A918WFC9</accession>
<comment type="caution">
    <text evidence="1">The sequence shown here is derived from an EMBL/GenBank/DDBJ whole genome shotgun (WGS) entry which is preliminary data.</text>
</comment>
<protein>
    <submittedName>
        <fullName evidence="1">Uncharacterized protein</fullName>
    </submittedName>
</protein>
<proteinExistence type="predicted"/>
<sequence>MLTPRTRHSIHFEKVFELTYRTLAPNLSHFTSPGLHPGLSSCAPLGLFAAVFTTATESSAPMGRNKIAQGNALGLPVSTKAKASG</sequence>
<dbReference type="EMBL" id="BMXI01000001">
    <property type="protein sequence ID" value="GHC41749.1"/>
    <property type="molecule type" value="Genomic_DNA"/>
</dbReference>
<reference evidence="1" key="1">
    <citation type="journal article" date="2014" name="Int. J. Syst. Evol. Microbiol.">
        <title>Complete genome sequence of Corynebacterium casei LMG S-19264T (=DSM 44701T), isolated from a smear-ripened cheese.</title>
        <authorList>
            <consortium name="US DOE Joint Genome Institute (JGI-PGF)"/>
            <person name="Walter F."/>
            <person name="Albersmeier A."/>
            <person name="Kalinowski J."/>
            <person name="Ruckert C."/>
        </authorList>
    </citation>
    <scope>NUCLEOTIDE SEQUENCE</scope>
    <source>
        <strain evidence="1">KCTC 12988</strain>
    </source>
</reference>
<keyword evidence="2" id="KW-1185">Reference proteome</keyword>
<evidence type="ECO:0000313" key="2">
    <source>
        <dbReference type="Proteomes" id="UP000644507"/>
    </source>
</evidence>
<dbReference type="AlphaFoldDB" id="A0A918WFC9"/>
<gene>
    <name evidence="1" type="ORF">GCM10007100_03240</name>
</gene>
<dbReference type="Proteomes" id="UP000644507">
    <property type="component" value="Unassembled WGS sequence"/>
</dbReference>
<organism evidence="1 2">
    <name type="scientific">Roseibacillus persicicus</name>
    <dbReference type="NCBI Taxonomy" id="454148"/>
    <lineage>
        <taxon>Bacteria</taxon>
        <taxon>Pseudomonadati</taxon>
        <taxon>Verrucomicrobiota</taxon>
        <taxon>Verrucomicrobiia</taxon>
        <taxon>Verrucomicrobiales</taxon>
        <taxon>Verrucomicrobiaceae</taxon>
        <taxon>Roseibacillus</taxon>
    </lineage>
</organism>